<organism evidence="1 2">
    <name type="scientific">Capsicum baccatum</name>
    <name type="common">Peruvian pepper</name>
    <dbReference type="NCBI Taxonomy" id="33114"/>
    <lineage>
        <taxon>Eukaryota</taxon>
        <taxon>Viridiplantae</taxon>
        <taxon>Streptophyta</taxon>
        <taxon>Embryophyta</taxon>
        <taxon>Tracheophyta</taxon>
        <taxon>Spermatophyta</taxon>
        <taxon>Magnoliopsida</taxon>
        <taxon>eudicotyledons</taxon>
        <taxon>Gunneridae</taxon>
        <taxon>Pentapetalae</taxon>
        <taxon>asterids</taxon>
        <taxon>lamiids</taxon>
        <taxon>Solanales</taxon>
        <taxon>Solanaceae</taxon>
        <taxon>Solanoideae</taxon>
        <taxon>Capsiceae</taxon>
        <taxon>Capsicum</taxon>
    </lineage>
</organism>
<reference evidence="2" key="2">
    <citation type="journal article" date="2017" name="J. Anim. Genet.">
        <title>Multiple reference genome sequences of hot pepper reveal the massive evolution of plant disease resistance genes by retroduplication.</title>
        <authorList>
            <person name="Kim S."/>
            <person name="Park J."/>
            <person name="Yeom S.-I."/>
            <person name="Kim Y.-M."/>
            <person name="Seo E."/>
            <person name="Kim K.-T."/>
            <person name="Kim M.-S."/>
            <person name="Lee J.M."/>
            <person name="Cheong K."/>
            <person name="Shin H.-S."/>
            <person name="Kim S.-B."/>
            <person name="Han K."/>
            <person name="Lee J."/>
            <person name="Park M."/>
            <person name="Lee H.-A."/>
            <person name="Lee H.-Y."/>
            <person name="Lee Y."/>
            <person name="Oh S."/>
            <person name="Lee J.H."/>
            <person name="Choi E."/>
            <person name="Choi E."/>
            <person name="Lee S.E."/>
            <person name="Jeon J."/>
            <person name="Kim H."/>
            <person name="Choi G."/>
            <person name="Song H."/>
            <person name="Lee J."/>
            <person name="Lee S.-C."/>
            <person name="Kwon J.-K."/>
            <person name="Lee H.-Y."/>
            <person name="Koo N."/>
            <person name="Hong Y."/>
            <person name="Kim R.W."/>
            <person name="Kang W.-H."/>
            <person name="Huh J.H."/>
            <person name="Kang B.-C."/>
            <person name="Yang T.-J."/>
            <person name="Lee Y.-H."/>
            <person name="Bennetzen J.L."/>
            <person name="Choi D."/>
        </authorList>
    </citation>
    <scope>NUCLEOTIDE SEQUENCE [LARGE SCALE GENOMIC DNA]</scope>
    <source>
        <strain evidence="2">cv. PBC81</strain>
    </source>
</reference>
<comment type="caution">
    <text evidence="1">The sequence shown here is derived from an EMBL/GenBank/DDBJ whole genome shotgun (WGS) entry which is preliminary data.</text>
</comment>
<dbReference type="Pfam" id="PF05553">
    <property type="entry name" value="DUF761"/>
    <property type="match status" value="1"/>
</dbReference>
<dbReference type="PANTHER" id="PTHR35997">
    <property type="entry name" value="COTTON FIBER PROTEIN-RELATED"/>
    <property type="match status" value="1"/>
</dbReference>
<dbReference type="OrthoDB" id="680761at2759"/>
<name>A0A2G2XDQ5_CAPBA</name>
<accession>A0A2G2XDQ5</accession>
<dbReference type="PANTHER" id="PTHR35997:SF6">
    <property type="entry name" value="COTTON FIBER PROTEIN"/>
    <property type="match status" value="1"/>
</dbReference>
<dbReference type="AlphaFoldDB" id="A0A2G2XDQ5"/>
<protein>
    <submittedName>
        <fullName evidence="1">Uncharacterized protein</fullName>
    </submittedName>
</protein>
<evidence type="ECO:0000313" key="2">
    <source>
        <dbReference type="Proteomes" id="UP000224567"/>
    </source>
</evidence>
<dbReference type="InterPro" id="IPR008480">
    <property type="entry name" value="DUF761_pln"/>
</dbReference>
<dbReference type="EMBL" id="MLFT02000002">
    <property type="protein sequence ID" value="PHT55623.1"/>
    <property type="molecule type" value="Genomic_DNA"/>
</dbReference>
<proteinExistence type="predicted"/>
<evidence type="ECO:0000313" key="1">
    <source>
        <dbReference type="EMBL" id="PHT55623.1"/>
    </source>
</evidence>
<reference evidence="1 2" key="1">
    <citation type="journal article" date="2017" name="Genome Biol.">
        <title>New reference genome sequences of hot pepper reveal the massive evolution of plant disease-resistance genes by retroduplication.</title>
        <authorList>
            <person name="Kim S."/>
            <person name="Park J."/>
            <person name="Yeom S.I."/>
            <person name="Kim Y.M."/>
            <person name="Seo E."/>
            <person name="Kim K.T."/>
            <person name="Kim M.S."/>
            <person name="Lee J.M."/>
            <person name="Cheong K."/>
            <person name="Shin H.S."/>
            <person name="Kim S.B."/>
            <person name="Han K."/>
            <person name="Lee J."/>
            <person name="Park M."/>
            <person name="Lee H.A."/>
            <person name="Lee H.Y."/>
            <person name="Lee Y."/>
            <person name="Oh S."/>
            <person name="Lee J.H."/>
            <person name="Choi E."/>
            <person name="Choi E."/>
            <person name="Lee S.E."/>
            <person name="Jeon J."/>
            <person name="Kim H."/>
            <person name="Choi G."/>
            <person name="Song H."/>
            <person name="Lee J."/>
            <person name="Lee S.C."/>
            <person name="Kwon J.K."/>
            <person name="Lee H.Y."/>
            <person name="Koo N."/>
            <person name="Hong Y."/>
            <person name="Kim R.W."/>
            <person name="Kang W.H."/>
            <person name="Huh J.H."/>
            <person name="Kang B.C."/>
            <person name="Yang T.J."/>
            <person name="Lee Y.H."/>
            <person name="Bennetzen J.L."/>
            <person name="Choi D."/>
        </authorList>
    </citation>
    <scope>NUCLEOTIDE SEQUENCE [LARGE SCALE GENOMIC DNA]</scope>
    <source>
        <strain evidence="2">cv. PBC81</strain>
    </source>
</reference>
<keyword evidence="2" id="KW-1185">Reference proteome</keyword>
<gene>
    <name evidence="1" type="ORF">CQW23_04109</name>
</gene>
<dbReference type="Proteomes" id="UP000224567">
    <property type="component" value="Unassembled WGS sequence"/>
</dbReference>
<sequence length="168" mass="19714">MEIIIPHEEVVMITKEEEDIKDVVLVENDKQEEEIINTINEENEIYQEDKKEKSGEVECMLSKKVQADALKFPLCARSEEVKCTRSKSDLKAIIMVETNENNDEKKINNGIIQRSKSERYDFVANNGDEEINDEFSEMSVEELNRRVEEFIQRFNRQIRLQAASRKNL</sequence>